<evidence type="ECO:0000313" key="2">
    <source>
        <dbReference type="EMBL" id="MEF3834225.1"/>
    </source>
</evidence>
<dbReference type="Gene3D" id="2.60.40.1120">
    <property type="entry name" value="Carboxypeptidase-like, regulatory domain"/>
    <property type="match status" value="1"/>
</dbReference>
<dbReference type="InterPro" id="IPR008969">
    <property type="entry name" value="CarboxyPept-like_regulatory"/>
</dbReference>
<name>A0ABU7XWP7_9FLAO</name>
<feature type="signal peptide" evidence="1">
    <location>
        <begin position="1"/>
        <end position="18"/>
    </location>
</feature>
<dbReference type="Pfam" id="PF13715">
    <property type="entry name" value="CarbopepD_reg_2"/>
    <property type="match status" value="1"/>
</dbReference>
<feature type="chain" id="PRO_5045922886" evidence="1">
    <location>
        <begin position="19"/>
        <end position="128"/>
    </location>
</feature>
<reference evidence="2 3" key="1">
    <citation type="submission" date="2022-09" db="EMBL/GenBank/DDBJ databases">
        <title>Genome sequencing of Flavivirga sp. MEBiC05379.</title>
        <authorList>
            <person name="Oh H.-M."/>
            <person name="Kwon K.K."/>
            <person name="Park M.J."/>
            <person name="Yang S.-H."/>
        </authorList>
    </citation>
    <scope>NUCLEOTIDE SEQUENCE [LARGE SCALE GENOMIC DNA]</scope>
    <source>
        <strain evidence="2 3">MEBiC05379</strain>
    </source>
</reference>
<accession>A0ABU7XWP7</accession>
<evidence type="ECO:0000256" key="1">
    <source>
        <dbReference type="SAM" id="SignalP"/>
    </source>
</evidence>
<dbReference type="RefSeq" id="WP_303306559.1">
    <property type="nucleotide sequence ID" value="NZ_JAODOP010000004.1"/>
</dbReference>
<sequence length="128" mass="13967">MKLLTTFYILIFTSFCFSQNTGIITGKLMDQEFDNNPLVFANVSIKGSSIKSTTDQTGLFVIENLEDGDYTLVCSFIGYETKELKVKVVSGASEYIKASLGASTISLLELASITNVGEKNNKTASRIN</sequence>
<keyword evidence="1" id="KW-0732">Signal</keyword>
<keyword evidence="3" id="KW-1185">Reference proteome</keyword>
<protein>
    <submittedName>
        <fullName evidence="2">Carboxypeptidase-like regulatory domain-containing protein</fullName>
    </submittedName>
</protein>
<dbReference type="SUPFAM" id="SSF49464">
    <property type="entry name" value="Carboxypeptidase regulatory domain-like"/>
    <property type="match status" value="1"/>
</dbReference>
<proteinExistence type="predicted"/>
<dbReference type="Proteomes" id="UP001337305">
    <property type="component" value="Unassembled WGS sequence"/>
</dbReference>
<evidence type="ECO:0000313" key="3">
    <source>
        <dbReference type="Proteomes" id="UP001337305"/>
    </source>
</evidence>
<organism evidence="2 3">
    <name type="scientific">Flavivirga spongiicola</name>
    <dbReference type="NCBI Taxonomy" id="421621"/>
    <lineage>
        <taxon>Bacteria</taxon>
        <taxon>Pseudomonadati</taxon>
        <taxon>Bacteroidota</taxon>
        <taxon>Flavobacteriia</taxon>
        <taxon>Flavobacteriales</taxon>
        <taxon>Flavobacteriaceae</taxon>
        <taxon>Flavivirga</taxon>
    </lineage>
</organism>
<gene>
    <name evidence="2" type="ORF">N1F79_13895</name>
</gene>
<comment type="caution">
    <text evidence="2">The sequence shown here is derived from an EMBL/GenBank/DDBJ whole genome shotgun (WGS) entry which is preliminary data.</text>
</comment>
<dbReference type="EMBL" id="JAODOP010000004">
    <property type="protein sequence ID" value="MEF3834225.1"/>
    <property type="molecule type" value="Genomic_DNA"/>
</dbReference>